<evidence type="ECO:0000313" key="2">
    <source>
        <dbReference type="EMBL" id="CAH1794438.1"/>
    </source>
</evidence>
<dbReference type="PANTHER" id="PTHR12480:SF19">
    <property type="entry name" value="CUPIN-LIKE DOMAIN-CONTAINING PROTEIN"/>
    <property type="match status" value="1"/>
</dbReference>
<protein>
    <recommendedName>
        <fullName evidence="1">Cupin-like domain-containing protein</fullName>
    </recommendedName>
</protein>
<dbReference type="Gene3D" id="2.60.120.650">
    <property type="entry name" value="Cupin"/>
    <property type="match status" value="1"/>
</dbReference>
<feature type="domain" description="Cupin-like" evidence="1">
    <location>
        <begin position="153"/>
        <end position="309"/>
    </location>
</feature>
<organism evidence="2 3">
    <name type="scientific">Owenia fusiformis</name>
    <name type="common">Polychaete worm</name>
    <dbReference type="NCBI Taxonomy" id="6347"/>
    <lineage>
        <taxon>Eukaryota</taxon>
        <taxon>Metazoa</taxon>
        <taxon>Spiralia</taxon>
        <taxon>Lophotrochozoa</taxon>
        <taxon>Annelida</taxon>
        <taxon>Polychaeta</taxon>
        <taxon>Sedentaria</taxon>
        <taxon>Canalipalpata</taxon>
        <taxon>Sabellida</taxon>
        <taxon>Oweniida</taxon>
        <taxon>Oweniidae</taxon>
        <taxon>Owenia</taxon>
    </lineage>
</organism>
<dbReference type="OrthoDB" id="10063099at2759"/>
<evidence type="ECO:0000313" key="3">
    <source>
        <dbReference type="Proteomes" id="UP000749559"/>
    </source>
</evidence>
<dbReference type="AlphaFoldDB" id="A0A8J1XYC3"/>
<name>A0A8J1XYC3_OWEFU</name>
<dbReference type="InterPro" id="IPR041667">
    <property type="entry name" value="Cupin_8"/>
</dbReference>
<keyword evidence="3" id="KW-1185">Reference proteome</keyword>
<gene>
    <name evidence="2" type="ORF">OFUS_LOCUS19130</name>
</gene>
<reference evidence="2" key="1">
    <citation type="submission" date="2022-03" db="EMBL/GenBank/DDBJ databases">
        <authorList>
            <person name="Martin C."/>
        </authorList>
    </citation>
    <scope>NUCLEOTIDE SEQUENCE</scope>
</reference>
<sequence length="355" mass="40745">MIIEYRMLLTSHLTTRKQDMESKSNPSPSLEEKLAKEIKDIKDKATKDGLTKREIRELFLNYVKSQEAPKSRCNFGLPMKILLVSLLPIILAIATMVLNAEFDMTKLKEDFIGSKCLVDNNAILMEAARPLVECDVCKNLKQVPIVYDLDEKTFVEKYAYSNVPALVKGATKNWTAMDTFSFKFLKDIYTKTPDALQSVEEECQFFPYKTEFHTLEEVFEMPEARANFEEGQKNWYIGWSNCNGDVAEILRKHYQRPHFLPKDSESSSLDWLFMGGSGPGAFVHLDYVQRPSWQAQIKGRKSWTLVPVPECEHVCVPMNITVEKGDIILIDTNQWYHSTFVHPGEISITIGSEYD</sequence>
<dbReference type="InterPro" id="IPR050910">
    <property type="entry name" value="JMJD6_ArgDemeth/LysHydrox"/>
</dbReference>
<dbReference type="Pfam" id="PF13621">
    <property type="entry name" value="Cupin_8"/>
    <property type="match status" value="1"/>
</dbReference>
<dbReference type="SUPFAM" id="SSF51197">
    <property type="entry name" value="Clavaminate synthase-like"/>
    <property type="match status" value="1"/>
</dbReference>
<dbReference type="Proteomes" id="UP000749559">
    <property type="component" value="Unassembled WGS sequence"/>
</dbReference>
<proteinExistence type="predicted"/>
<evidence type="ECO:0000259" key="1">
    <source>
        <dbReference type="Pfam" id="PF13621"/>
    </source>
</evidence>
<comment type="caution">
    <text evidence="2">The sequence shown here is derived from an EMBL/GenBank/DDBJ whole genome shotgun (WGS) entry which is preliminary data.</text>
</comment>
<dbReference type="GO" id="GO:0016706">
    <property type="term" value="F:2-oxoglutarate-dependent dioxygenase activity"/>
    <property type="evidence" value="ECO:0007669"/>
    <property type="project" value="TreeGrafter"/>
</dbReference>
<accession>A0A8J1XYC3</accession>
<dbReference type="EMBL" id="CAIIXF020000009">
    <property type="protein sequence ID" value="CAH1794438.1"/>
    <property type="molecule type" value="Genomic_DNA"/>
</dbReference>
<dbReference type="PANTHER" id="PTHR12480">
    <property type="entry name" value="ARGININE DEMETHYLASE AND LYSYL-HYDROXYLASE JMJD"/>
    <property type="match status" value="1"/>
</dbReference>